<keyword evidence="2" id="KW-1185">Reference proteome</keyword>
<proteinExistence type="predicted"/>
<accession>A0ABS4DY66</accession>
<dbReference type="Proteomes" id="UP000759443">
    <property type="component" value="Unassembled WGS sequence"/>
</dbReference>
<dbReference type="EMBL" id="JAGGJU010000005">
    <property type="protein sequence ID" value="MBP1850625.1"/>
    <property type="molecule type" value="Genomic_DNA"/>
</dbReference>
<organism evidence="1 2">
    <name type="scientific">Rhizobium halophytocola</name>
    <dbReference type="NCBI Taxonomy" id="735519"/>
    <lineage>
        <taxon>Bacteria</taxon>
        <taxon>Pseudomonadati</taxon>
        <taxon>Pseudomonadota</taxon>
        <taxon>Alphaproteobacteria</taxon>
        <taxon>Hyphomicrobiales</taxon>
        <taxon>Rhizobiaceae</taxon>
        <taxon>Rhizobium/Agrobacterium group</taxon>
        <taxon>Rhizobium</taxon>
    </lineage>
</organism>
<reference evidence="1 2" key="1">
    <citation type="submission" date="2021-03" db="EMBL/GenBank/DDBJ databases">
        <title>Genomic Encyclopedia of Type Strains, Phase IV (KMG-IV): sequencing the most valuable type-strain genomes for metagenomic binning, comparative biology and taxonomic classification.</title>
        <authorList>
            <person name="Goeker M."/>
        </authorList>
    </citation>
    <scope>NUCLEOTIDE SEQUENCE [LARGE SCALE GENOMIC DNA]</scope>
    <source>
        <strain evidence="1 2">DSM 21600</strain>
    </source>
</reference>
<comment type="caution">
    <text evidence="1">The sequence shown here is derived from an EMBL/GenBank/DDBJ whole genome shotgun (WGS) entry which is preliminary data.</text>
</comment>
<evidence type="ECO:0000313" key="2">
    <source>
        <dbReference type="Proteomes" id="UP000759443"/>
    </source>
</evidence>
<protein>
    <submittedName>
        <fullName evidence="1">Uncharacterized protein</fullName>
    </submittedName>
</protein>
<name>A0ABS4DY66_9HYPH</name>
<gene>
    <name evidence="1" type="ORF">J2Z17_002062</name>
</gene>
<sequence>MLFGLWCQAGSKTILQPPGFSIRDLWESDKTAAATIALPSGILASGCPPNRRACKKDGIFLKKPLAVFFRSA</sequence>
<evidence type="ECO:0000313" key="1">
    <source>
        <dbReference type="EMBL" id="MBP1850625.1"/>
    </source>
</evidence>